<sequence length="953" mass="100870">MHRLFSDYAEAAVASGTAAGVLAGDGSALAAGSLPPLNGSFGMGFAPFPDRLQMVRKEKSRDAARSRRGKENFEFYELAKLLPLPGAITSQLDKASIVRLTISYLKIRNFAAHGDPPWNLRSEGPPPNTSVKAIGVQRRRSPSALAQEVFEQHLGSHVLQALDGFVFALTQDGRFLYISETVSIYLGLSQVEMTGSSVFEYVHPGDHAELAEHLGMRLPPCRGAQPPAGGHAAGDGSSPTSSGPETPDTVEPVAPTMITAEQPRERSFFLRMKSTLTKRGLHVKASGFKVIHVTGRLRVRLPLSHAMPPSPTPLLGLVALAHALPPPALSEVRVDCHMFVTRLDLDLKIVYCENRVSEFMDMSPGELLGRSCYHFVHAEDVEAIRHCHVDLINKGQCVTQYYRWMQRHGGYVWIQSLATVSINVKNAGGDKNIVWVNYLLSNHERGDCPMDLQQLPRRGEADGVTGSSHRATPGVVTAGERHRDEAENLHTDKNHASPGGSGDGGAGARRRRSHAAAVPAQGNDGRPTCAPTRHNGRDRVHGEAAGGGRPAAPASGRAARGSGDSSEGAGDSDPESAPAAVAAPPPVPAPLPSVKVEAGRDTLGPARVPSQRPAEADGDDGDDVDDDDERDSDGDARSTASSGRCRRPGRRDHGARRAAPGRTRPPEDAPACKAIKTESSEPLNFDNDSSIWHFPPNREISRNESPFSMTARGAGAGDKASADSPFPVSPGAGSTRSLTPVQSEPALSSPRDANGGGGGGGAGAAKPGARPVPGLASFVYSAGEVEMLQRLQQHGNLVLPLAHGVAGPSAAHHHPHRPHHHPHHPHHHPHHPHHHPHHPPRIYTTGTIRYAPADPSFTAQGGLLPANLAAGFGLDPKTSMEMLYHHVQRLGAAPASFSAPGAAAGLAQLPGGAGVFSTPEGFFTTLPFHVYGNGVHAAPLPPLPQPAAERKEN</sequence>
<dbReference type="RefSeq" id="XP_032819602.1">
    <property type="nucleotide sequence ID" value="XM_032963711.1"/>
</dbReference>
<dbReference type="KEGG" id="pmrn:116947698"/>
<dbReference type="SUPFAM" id="SSF47459">
    <property type="entry name" value="HLH, helix-loop-helix DNA-binding domain"/>
    <property type="match status" value="1"/>
</dbReference>
<organism evidence="10 11">
    <name type="scientific">Petromyzon marinus</name>
    <name type="common">Sea lamprey</name>
    <dbReference type="NCBI Taxonomy" id="7757"/>
    <lineage>
        <taxon>Eukaryota</taxon>
        <taxon>Metazoa</taxon>
        <taxon>Chordata</taxon>
        <taxon>Craniata</taxon>
        <taxon>Vertebrata</taxon>
        <taxon>Cyclostomata</taxon>
        <taxon>Hyperoartia</taxon>
        <taxon>Petromyzontiformes</taxon>
        <taxon>Petromyzontidae</taxon>
        <taxon>Petromyzon</taxon>
    </lineage>
</organism>
<feature type="domain" description="PAS" evidence="8">
    <location>
        <begin position="151"/>
        <end position="214"/>
    </location>
</feature>
<dbReference type="InterPro" id="IPR035965">
    <property type="entry name" value="PAS-like_dom_sf"/>
</dbReference>
<feature type="compositionally biased region" description="Basic residues" evidence="7">
    <location>
        <begin position="644"/>
        <end position="656"/>
    </location>
</feature>
<dbReference type="GO" id="GO:0000977">
    <property type="term" value="F:RNA polymerase II transcription regulatory region sequence-specific DNA binding"/>
    <property type="evidence" value="ECO:0007669"/>
    <property type="project" value="TreeGrafter"/>
</dbReference>
<dbReference type="FunFam" id="3.30.450.20:FF:000021">
    <property type="entry name" value="Neuronal PAS domain-containing protein 3"/>
    <property type="match status" value="1"/>
</dbReference>
<dbReference type="InterPro" id="IPR036638">
    <property type="entry name" value="HLH_DNA-bd_sf"/>
</dbReference>
<feature type="compositionally biased region" description="Low complexity" evidence="7">
    <location>
        <begin position="711"/>
        <end position="724"/>
    </location>
</feature>
<dbReference type="SMART" id="SM00091">
    <property type="entry name" value="PAS"/>
    <property type="match status" value="2"/>
</dbReference>
<evidence type="ECO:0000256" key="2">
    <source>
        <dbReference type="ARBA" id="ARBA00022737"/>
    </source>
</evidence>
<evidence type="ECO:0000256" key="3">
    <source>
        <dbReference type="ARBA" id="ARBA00023015"/>
    </source>
</evidence>
<feature type="region of interest" description="Disordered" evidence="7">
    <location>
        <begin position="450"/>
        <end position="770"/>
    </location>
</feature>
<dbReference type="GO" id="GO:0005634">
    <property type="term" value="C:nucleus"/>
    <property type="evidence" value="ECO:0007669"/>
    <property type="project" value="UniProtKB-SubCell"/>
</dbReference>
<dbReference type="InterPro" id="IPR011598">
    <property type="entry name" value="bHLH_dom"/>
</dbReference>
<evidence type="ECO:0000256" key="1">
    <source>
        <dbReference type="ARBA" id="ARBA00004123"/>
    </source>
</evidence>
<evidence type="ECO:0000256" key="7">
    <source>
        <dbReference type="SAM" id="MobiDB-lite"/>
    </source>
</evidence>
<evidence type="ECO:0000313" key="10">
    <source>
        <dbReference type="Proteomes" id="UP001318040"/>
    </source>
</evidence>
<feature type="compositionally biased region" description="Polar residues" evidence="7">
    <location>
        <begin position="680"/>
        <end position="690"/>
    </location>
</feature>
<evidence type="ECO:0000259" key="9">
    <source>
        <dbReference type="PROSITE" id="PS50888"/>
    </source>
</evidence>
<reference evidence="11" key="1">
    <citation type="submission" date="2025-08" db="UniProtKB">
        <authorList>
            <consortium name="RefSeq"/>
        </authorList>
    </citation>
    <scope>IDENTIFICATION</scope>
    <source>
        <tissue evidence="11">Sperm</tissue>
    </source>
</reference>
<evidence type="ECO:0000313" key="11">
    <source>
        <dbReference type="RefSeq" id="XP_032819602.1"/>
    </source>
</evidence>
<feature type="region of interest" description="Disordered" evidence="7">
    <location>
        <begin position="806"/>
        <end position="839"/>
    </location>
</feature>
<keyword evidence="10" id="KW-1185">Reference proteome</keyword>
<dbReference type="Gene3D" id="3.30.450.20">
    <property type="entry name" value="PAS domain"/>
    <property type="match status" value="2"/>
</dbReference>
<evidence type="ECO:0000256" key="6">
    <source>
        <dbReference type="ARBA" id="ARBA00023242"/>
    </source>
</evidence>
<dbReference type="Gene3D" id="4.10.280.10">
    <property type="entry name" value="Helix-loop-helix DNA-binding domain"/>
    <property type="match status" value="1"/>
</dbReference>
<dbReference type="PANTHER" id="PTHR23043">
    <property type="entry name" value="HYPOXIA-INDUCIBLE FACTOR 1 ALPHA"/>
    <property type="match status" value="1"/>
</dbReference>
<feature type="compositionally biased region" description="Basic and acidic residues" evidence="7">
    <location>
        <begin position="479"/>
        <end position="495"/>
    </location>
</feature>
<keyword evidence="3" id="KW-0805">Transcription regulation</keyword>
<feature type="compositionally biased region" description="Low complexity" evidence="7">
    <location>
        <begin position="223"/>
        <end position="249"/>
    </location>
</feature>
<dbReference type="Proteomes" id="UP001318040">
    <property type="component" value="Chromosome 31"/>
</dbReference>
<keyword evidence="6" id="KW-0539">Nucleus</keyword>
<proteinExistence type="predicted"/>
<keyword evidence="4" id="KW-0238">DNA-binding</keyword>
<feature type="region of interest" description="Disordered" evidence="7">
    <location>
        <begin position="218"/>
        <end position="251"/>
    </location>
</feature>
<dbReference type="InterPro" id="IPR013655">
    <property type="entry name" value="PAS_fold_3"/>
</dbReference>
<dbReference type="PROSITE" id="PS50888">
    <property type="entry name" value="BHLH"/>
    <property type="match status" value="1"/>
</dbReference>
<gene>
    <name evidence="11" type="primary">LOC116947698</name>
</gene>
<protein>
    <submittedName>
        <fullName evidence="11">Neuronal PAS domain-containing protein 3-like</fullName>
    </submittedName>
</protein>
<evidence type="ECO:0000259" key="8">
    <source>
        <dbReference type="PROSITE" id="PS50112"/>
    </source>
</evidence>
<dbReference type="SUPFAM" id="SSF55785">
    <property type="entry name" value="PYP-like sensor domain (PAS domain)"/>
    <property type="match status" value="2"/>
</dbReference>
<accession>A0AAJ7TN68</accession>
<feature type="compositionally biased region" description="Basic residues" evidence="7">
    <location>
        <begin position="811"/>
        <end position="839"/>
    </location>
</feature>
<evidence type="ECO:0000256" key="5">
    <source>
        <dbReference type="ARBA" id="ARBA00023163"/>
    </source>
</evidence>
<feature type="domain" description="BHLH" evidence="9">
    <location>
        <begin position="55"/>
        <end position="108"/>
    </location>
</feature>
<feature type="domain" description="PAS" evidence="8">
    <location>
        <begin position="340"/>
        <end position="395"/>
    </location>
</feature>
<feature type="compositionally biased region" description="Polar residues" evidence="7">
    <location>
        <begin position="732"/>
        <end position="746"/>
    </location>
</feature>
<feature type="compositionally biased region" description="Acidic residues" evidence="7">
    <location>
        <begin position="616"/>
        <end position="632"/>
    </location>
</feature>
<dbReference type="AlphaFoldDB" id="A0AAJ7TN68"/>
<feature type="compositionally biased region" description="Low complexity" evidence="7">
    <location>
        <begin position="550"/>
        <end position="582"/>
    </location>
</feature>
<dbReference type="GO" id="GO:0000981">
    <property type="term" value="F:DNA-binding transcription factor activity, RNA polymerase II-specific"/>
    <property type="evidence" value="ECO:0007669"/>
    <property type="project" value="TreeGrafter"/>
</dbReference>
<dbReference type="Pfam" id="PF00989">
    <property type="entry name" value="PAS"/>
    <property type="match status" value="1"/>
</dbReference>
<feature type="compositionally biased region" description="Gly residues" evidence="7">
    <location>
        <begin position="754"/>
        <end position="763"/>
    </location>
</feature>
<dbReference type="GO" id="GO:0046983">
    <property type="term" value="F:protein dimerization activity"/>
    <property type="evidence" value="ECO:0007669"/>
    <property type="project" value="InterPro"/>
</dbReference>
<evidence type="ECO:0000256" key="4">
    <source>
        <dbReference type="ARBA" id="ARBA00023125"/>
    </source>
</evidence>
<dbReference type="InterPro" id="IPR000014">
    <property type="entry name" value="PAS"/>
</dbReference>
<keyword evidence="2" id="KW-0677">Repeat</keyword>
<dbReference type="Pfam" id="PF23171">
    <property type="entry name" value="bHLH_HIF1A"/>
    <property type="match status" value="1"/>
</dbReference>
<keyword evidence="5" id="KW-0804">Transcription</keyword>
<dbReference type="PROSITE" id="PS50112">
    <property type="entry name" value="PAS"/>
    <property type="match status" value="2"/>
</dbReference>
<dbReference type="Pfam" id="PF08447">
    <property type="entry name" value="PAS_3"/>
    <property type="match status" value="1"/>
</dbReference>
<dbReference type="CDD" id="cd19732">
    <property type="entry name" value="bHLH-PAS_NPAS3_PASD6"/>
    <property type="match status" value="1"/>
</dbReference>
<dbReference type="CDD" id="cd00130">
    <property type="entry name" value="PAS"/>
    <property type="match status" value="2"/>
</dbReference>
<dbReference type="PANTHER" id="PTHR23043:SF25">
    <property type="entry name" value="NEURONAL PAS DOMAIN-CONTAINING PROTEIN 1"/>
    <property type="match status" value="1"/>
</dbReference>
<name>A0AAJ7TN68_PETMA</name>
<dbReference type="FunFam" id="4.10.280.10:FF:000007">
    <property type="entry name" value="single-minded homolog 1 isoform X1"/>
    <property type="match status" value="1"/>
</dbReference>
<dbReference type="FunFam" id="3.30.450.20:FF:000025">
    <property type="entry name" value="Neuronal PAS domain protein 3 isoform 1"/>
    <property type="match status" value="1"/>
</dbReference>
<comment type="subcellular location">
    <subcellularLocation>
        <location evidence="1">Nucleus</location>
    </subcellularLocation>
</comment>
<dbReference type="InterPro" id="IPR013767">
    <property type="entry name" value="PAS_fold"/>
</dbReference>
<dbReference type="SMART" id="SM00353">
    <property type="entry name" value="HLH"/>
    <property type="match status" value="1"/>
</dbReference>